<dbReference type="AlphaFoldDB" id="A0A2P2Q752"/>
<dbReference type="EMBL" id="GGEC01082328">
    <property type="protein sequence ID" value="MBX62812.1"/>
    <property type="molecule type" value="Transcribed_RNA"/>
</dbReference>
<name>A0A2P2Q752_RHIMU</name>
<evidence type="ECO:0000313" key="1">
    <source>
        <dbReference type="EMBL" id="MBX62812.1"/>
    </source>
</evidence>
<proteinExistence type="predicted"/>
<protein>
    <submittedName>
        <fullName evidence="1">Uncharacterized protein</fullName>
    </submittedName>
</protein>
<sequence>MEDKAFFFKRCKTRSWPLIEEESYPYKL</sequence>
<accession>A0A2P2Q752</accession>
<reference evidence="1" key="1">
    <citation type="submission" date="2018-02" db="EMBL/GenBank/DDBJ databases">
        <title>Rhizophora mucronata_Transcriptome.</title>
        <authorList>
            <person name="Meera S.P."/>
            <person name="Sreeshan A."/>
            <person name="Augustine A."/>
        </authorList>
    </citation>
    <scope>NUCLEOTIDE SEQUENCE</scope>
    <source>
        <tissue evidence="1">Leaf</tissue>
    </source>
</reference>
<organism evidence="1">
    <name type="scientific">Rhizophora mucronata</name>
    <name type="common">Asiatic mangrove</name>
    <dbReference type="NCBI Taxonomy" id="61149"/>
    <lineage>
        <taxon>Eukaryota</taxon>
        <taxon>Viridiplantae</taxon>
        <taxon>Streptophyta</taxon>
        <taxon>Embryophyta</taxon>
        <taxon>Tracheophyta</taxon>
        <taxon>Spermatophyta</taxon>
        <taxon>Magnoliopsida</taxon>
        <taxon>eudicotyledons</taxon>
        <taxon>Gunneridae</taxon>
        <taxon>Pentapetalae</taxon>
        <taxon>rosids</taxon>
        <taxon>fabids</taxon>
        <taxon>Malpighiales</taxon>
        <taxon>Rhizophoraceae</taxon>
        <taxon>Rhizophora</taxon>
    </lineage>
</organism>